<keyword evidence="16" id="KW-1185">Reference proteome</keyword>
<dbReference type="Gene3D" id="3.90.980.10">
    <property type="entry name" value="DNA primase, catalytic core, N-terminal domain"/>
    <property type="match status" value="1"/>
</dbReference>
<comment type="similarity">
    <text evidence="12">Belongs to the DnaG primase family.</text>
</comment>
<keyword evidence="2 12" id="KW-0639">Primosome</keyword>
<accession>A0A517NRU8</accession>
<dbReference type="Gene3D" id="3.90.580.10">
    <property type="entry name" value="Zinc finger, CHC2-type domain"/>
    <property type="match status" value="1"/>
</dbReference>
<dbReference type="SUPFAM" id="SSF57783">
    <property type="entry name" value="Zinc beta-ribbon"/>
    <property type="match status" value="1"/>
</dbReference>
<dbReference type="Pfam" id="PF01807">
    <property type="entry name" value="Zn_ribbon_DnaG"/>
    <property type="match status" value="1"/>
</dbReference>
<comment type="subunit">
    <text evidence="12">Monomer. Interacts with DnaB.</text>
</comment>
<keyword evidence="3 12" id="KW-0808">Transferase</keyword>
<dbReference type="CDD" id="cd03364">
    <property type="entry name" value="TOPRIM_DnaG_primases"/>
    <property type="match status" value="1"/>
</dbReference>
<dbReference type="NCBIfam" id="TIGR01391">
    <property type="entry name" value="dnaG"/>
    <property type="match status" value="1"/>
</dbReference>
<comment type="catalytic activity">
    <reaction evidence="12">
        <text>ssDNA + n NTP = ssDNA/pppN(pN)n-1 hybrid + (n-1) diphosphate.</text>
        <dbReference type="EC" id="2.7.7.101"/>
    </reaction>
</comment>
<dbReference type="InterPro" id="IPR034151">
    <property type="entry name" value="TOPRIM_DnaG_bac"/>
</dbReference>
<dbReference type="InterPro" id="IPR030846">
    <property type="entry name" value="DnaG_bac"/>
</dbReference>
<dbReference type="Pfam" id="PF13155">
    <property type="entry name" value="Toprim_2"/>
    <property type="match status" value="1"/>
</dbReference>
<dbReference type="EC" id="2.7.7.101" evidence="12"/>
<feature type="compositionally biased region" description="Polar residues" evidence="13">
    <location>
        <begin position="487"/>
        <end position="507"/>
    </location>
</feature>
<dbReference type="PANTHER" id="PTHR30313:SF2">
    <property type="entry name" value="DNA PRIMASE"/>
    <property type="match status" value="1"/>
</dbReference>
<dbReference type="InterPro" id="IPR050219">
    <property type="entry name" value="DnaG_primase"/>
</dbReference>
<dbReference type="GO" id="GO:0000428">
    <property type="term" value="C:DNA-directed RNA polymerase complex"/>
    <property type="evidence" value="ECO:0007669"/>
    <property type="project" value="UniProtKB-KW"/>
</dbReference>
<gene>
    <name evidence="12 15" type="primary">dnaG</name>
    <name evidence="15" type="ORF">K239x_17570</name>
</gene>
<dbReference type="Gene3D" id="3.40.1360.10">
    <property type="match status" value="1"/>
</dbReference>
<dbReference type="HAMAP" id="MF_00974">
    <property type="entry name" value="DNA_primase_DnaG"/>
    <property type="match status" value="1"/>
</dbReference>
<feature type="zinc finger region" description="CHC2-type" evidence="12">
    <location>
        <begin position="38"/>
        <end position="62"/>
    </location>
</feature>
<evidence type="ECO:0000256" key="8">
    <source>
        <dbReference type="ARBA" id="ARBA00022833"/>
    </source>
</evidence>
<evidence type="ECO:0000256" key="12">
    <source>
        <dbReference type="HAMAP-Rule" id="MF_00974"/>
    </source>
</evidence>
<dbReference type="InterPro" id="IPR037068">
    <property type="entry name" value="DNA_primase_core_N_sf"/>
</dbReference>
<dbReference type="AlphaFoldDB" id="A0A517NRU8"/>
<keyword evidence="5 12" id="KW-0235">DNA replication</keyword>
<dbReference type="InterPro" id="IPR013264">
    <property type="entry name" value="DNAG_N"/>
</dbReference>
<name>A0A517NRU8_9BACT</name>
<evidence type="ECO:0000256" key="3">
    <source>
        <dbReference type="ARBA" id="ARBA00022679"/>
    </source>
</evidence>
<evidence type="ECO:0000256" key="7">
    <source>
        <dbReference type="ARBA" id="ARBA00022771"/>
    </source>
</evidence>
<dbReference type="RefSeq" id="WP_145417386.1">
    <property type="nucleotide sequence ID" value="NZ_CP036526.1"/>
</dbReference>
<feature type="domain" description="Toprim" evidence="14">
    <location>
        <begin position="270"/>
        <end position="351"/>
    </location>
</feature>
<comment type="function">
    <text evidence="12">RNA polymerase that catalyzes the synthesis of short RNA molecules used as primers for DNA polymerase during DNA replication.</text>
</comment>
<dbReference type="InterPro" id="IPR002694">
    <property type="entry name" value="Znf_CHC2"/>
</dbReference>
<feature type="region of interest" description="Disordered" evidence="13">
    <location>
        <begin position="443"/>
        <end position="467"/>
    </location>
</feature>
<dbReference type="Pfam" id="PF08275">
    <property type="entry name" value="DNAG_N"/>
    <property type="match status" value="1"/>
</dbReference>
<dbReference type="GO" id="GO:0003677">
    <property type="term" value="F:DNA binding"/>
    <property type="evidence" value="ECO:0007669"/>
    <property type="project" value="UniProtKB-KW"/>
</dbReference>
<evidence type="ECO:0000313" key="16">
    <source>
        <dbReference type="Proteomes" id="UP000319817"/>
    </source>
</evidence>
<dbReference type="GO" id="GO:0003899">
    <property type="term" value="F:DNA-directed RNA polymerase activity"/>
    <property type="evidence" value="ECO:0007669"/>
    <property type="project" value="UniProtKB-UniRule"/>
</dbReference>
<organism evidence="15 16">
    <name type="scientific">Stieleria marina</name>
    <dbReference type="NCBI Taxonomy" id="1930275"/>
    <lineage>
        <taxon>Bacteria</taxon>
        <taxon>Pseudomonadati</taxon>
        <taxon>Planctomycetota</taxon>
        <taxon>Planctomycetia</taxon>
        <taxon>Pirellulales</taxon>
        <taxon>Pirellulaceae</taxon>
        <taxon>Stieleria</taxon>
    </lineage>
</organism>
<feature type="compositionally biased region" description="Polar residues" evidence="13">
    <location>
        <begin position="457"/>
        <end position="466"/>
    </location>
</feature>
<evidence type="ECO:0000256" key="6">
    <source>
        <dbReference type="ARBA" id="ARBA00022723"/>
    </source>
</evidence>
<comment type="cofactor">
    <cofactor evidence="12">
        <name>Zn(2+)</name>
        <dbReference type="ChEBI" id="CHEBI:29105"/>
    </cofactor>
    <text evidence="12">Binds 1 zinc ion per monomer.</text>
</comment>
<evidence type="ECO:0000256" key="11">
    <source>
        <dbReference type="ARBA" id="ARBA00023163"/>
    </source>
</evidence>
<evidence type="ECO:0000259" key="14">
    <source>
        <dbReference type="PROSITE" id="PS50880"/>
    </source>
</evidence>
<dbReference type="OrthoDB" id="9803773at2"/>
<keyword evidence="1 12" id="KW-0240">DNA-directed RNA polymerase</keyword>
<proteinExistence type="inferred from homology"/>
<protein>
    <recommendedName>
        <fullName evidence="12">DNA primase</fullName>
        <ecNumber evidence="12">2.7.7.101</ecNumber>
    </recommendedName>
</protein>
<sequence>MPADFDLKERVRAAVDIVDVIGATLELHPAGRNMACRCPWHNDKRPSLTVNRERQTWKCWPCDIGGDVFSFVMKRDGVDFPTAMKTLAELAGIPVEEYTRGKKTTPGSPDDKATLLAATKLVADAYFQQLDNPKTDDAKIARDYLEQRGVDEENRKRFQIGFAPDSWSFAIDLLDKNKLNAKIAHAAGVAFQKRSGDGYVDAFRGRLMFPIHDLQNRVISMGGRVIPKIAERHGDHAGGKYINGPETKLFRKSFNLYGLQLAREPIRKGGEALVMEGYTDVVAARQAGIEPVVAVLGTALTEPHIKVLNRFAQRVVLVLDGDAAGQRRADEVLELFVKADVDLRVLTLPDGSDPADFIADHGREKFETIVSGAPDALDHKLSRLTEGIDVTRDTHAVMKAIETMVGVISKAPRINGLKVDQLMMRMARTFELPIERLNETLERTRRTVSKPKPKFTPQKTASTSFDPNLALSQAGEYDDYDSGAPFASQQTNTAGNNQASGQRSTPASLRPIEGVDREMFELLIESPDLAATAVESIDPNWLETNAAKMLLSAYQDLDLAGRELTADNVLLLIENETLKSQVVTLQDRVQAREGKLSISVEERYAGVIARYAKRATDAEKSSVIAKLQTAALPEDEEAALLQQLFDAEKARHRPNSK</sequence>
<evidence type="ECO:0000313" key="15">
    <source>
        <dbReference type="EMBL" id="QDT09806.1"/>
    </source>
</evidence>
<dbReference type="Proteomes" id="UP000319817">
    <property type="component" value="Chromosome"/>
</dbReference>
<dbReference type="SMART" id="SM00493">
    <property type="entry name" value="TOPRIM"/>
    <property type="match status" value="1"/>
</dbReference>
<reference evidence="15 16" key="1">
    <citation type="submission" date="2019-02" db="EMBL/GenBank/DDBJ databases">
        <title>Deep-cultivation of Planctomycetes and their phenomic and genomic characterization uncovers novel biology.</title>
        <authorList>
            <person name="Wiegand S."/>
            <person name="Jogler M."/>
            <person name="Boedeker C."/>
            <person name="Pinto D."/>
            <person name="Vollmers J."/>
            <person name="Rivas-Marin E."/>
            <person name="Kohn T."/>
            <person name="Peeters S.H."/>
            <person name="Heuer A."/>
            <person name="Rast P."/>
            <person name="Oberbeckmann S."/>
            <person name="Bunk B."/>
            <person name="Jeske O."/>
            <person name="Meyerdierks A."/>
            <person name="Storesund J.E."/>
            <person name="Kallscheuer N."/>
            <person name="Luecker S."/>
            <person name="Lage O.M."/>
            <person name="Pohl T."/>
            <person name="Merkel B.J."/>
            <person name="Hornburger P."/>
            <person name="Mueller R.-W."/>
            <person name="Bruemmer F."/>
            <person name="Labrenz M."/>
            <person name="Spormann A.M."/>
            <person name="Op den Camp H."/>
            <person name="Overmann J."/>
            <person name="Amann R."/>
            <person name="Jetten M.S.M."/>
            <person name="Mascher T."/>
            <person name="Medema M.H."/>
            <person name="Devos D.P."/>
            <person name="Kaster A.-K."/>
            <person name="Ovreas L."/>
            <person name="Rohde M."/>
            <person name="Galperin M.Y."/>
            <person name="Jogler C."/>
        </authorList>
    </citation>
    <scope>NUCLEOTIDE SEQUENCE [LARGE SCALE GENOMIC DNA]</scope>
    <source>
        <strain evidence="15 16">K23_9</strain>
    </source>
</reference>
<keyword evidence="8 12" id="KW-0862">Zinc</keyword>
<comment type="domain">
    <text evidence="12">Contains an N-terminal zinc-binding domain, a central core domain that contains the primase activity, and a C-terminal DnaB-binding domain.</text>
</comment>
<keyword evidence="4 12" id="KW-0548">Nucleotidyltransferase</keyword>
<evidence type="ECO:0000256" key="13">
    <source>
        <dbReference type="SAM" id="MobiDB-lite"/>
    </source>
</evidence>
<dbReference type="SUPFAM" id="SSF56731">
    <property type="entry name" value="DNA primase core"/>
    <property type="match status" value="1"/>
</dbReference>
<dbReference type="InterPro" id="IPR036977">
    <property type="entry name" value="DNA_primase_Znf_CHC2"/>
</dbReference>
<evidence type="ECO:0000256" key="10">
    <source>
        <dbReference type="ARBA" id="ARBA00023125"/>
    </source>
</evidence>
<evidence type="ECO:0000256" key="9">
    <source>
        <dbReference type="ARBA" id="ARBA00022842"/>
    </source>
</evidence>
<dbReference type="GO" id="GO:1990077">
    <property type="term" value="C:primosome complex"/>
    <property type="evidence" value="ECO:0007669"/>
    <property type="project" value="UniProtKB-KW"/>
</dbReference>
<dbReference type="GO" id="GO:0008270">
    <property type="term" value="F:zinc ion binding"/>
    <property type="evidence" value="ECO:0007669"/>
    <property type="project" value="UniProtKB-UniRule"/>
</dbReference>
<keyword evidence="6 12" id="KW-0479">Metal-binding</keyword>
<dbReference type="GO" id="GO:0005737">
    <property type="term" value="C:cytoplasm"/>
    <property type="evidence" value="ECO:0007669"/>
    <property type="project" value="TreeGrafter"/>
</dbReference>
<evidence type="ECO:0000256" key="2">
    <source>
        <dbReference type="ARBA" id="ARBA00022515"/>
    </source>
</evidence>
<keyword evidence="11 12" id="KW-0804">Transcription</keyword>
<feature type="region of interest" description="Disordered" evidence="13">
    <location>
        <begin position="480"/>
        <end position="508"/>
    </location>
</feature>
<evidence type="ECO:0000256" key="4">
    <source>
        <dbReference type="ARBA" id="ARBA00022695"/>
    </source>
</evidence>
<dbReference type="InterPro" id="IPR006295">
    <property type="entry name" value="DNA_primase_DnaG"/>
</dbReference>
<keyword evidence="7 12" id="KW-0863">Zinc-finger</keyword>
<dbReference type="PROSITE" id="PS50880">
    <property type="entry name" value="TOPRIM"/>
    <property type="match status" value="1"/>
</dbReference>
<dbReference type="EMBL" id="CP036526">
    <property type="protein sequence ID" value="QDT09806.1"/>
    <property type="molecule type" value="Genomic_DNA"/>
</dbReference>
<dbReference type="SMART" id="SM00400">
    <property type="entry name" value="ZnF_CHCC"/>
    <property type="match status" value="1"/>
</dbReference>
<evidence type="ECO:0000256" key="1">
    <source>
        <dbReference type="ARBA" id="ARBA00022478"/>
    </source>
</evidence>
<dbReference type="PANTHER" id="PTHR30313">
    <property type="entry name" value="DNA PRIMASE"/>
    <property type="match status" value="1"/>
</dbReference>
<keyword evidence="10 12" id="KW-0238">DNA-binding</keyword>
<keyword evidence="9" id="KW-0460">Magnesium</keyword>
<evidence type="ECO:0000256" key="5">
    <source>
        <dbReference type="ARBA" id="ARBA00022705"/>
    </source>
</evidence>
<dbReference type="GO" id="GO:0006269">
    <property type="term" value="P:DNA replication, synthesis of primer"/>
    <property type="evidence" value="ECO:0007669"/>
    <property type="project" value="UniProtKB-UniRule"/>
</dbReference>
<dbReference type="InterPro" id="IPR006171">
    <property type="entry name" value="TOPRIM_dom"/>
</dbReference>